<feature type="domain" description="Histidine kinase" evidence="8">
    <location>
        <begin position="271"/>
        <end position="488"/>
    </location>
</feature>
<dbReference type="AlphaFoldDB" id="A0A7T0C3U7"/>
<keyword evidence="5" id="KW-0418">Kinase</keyword>
<keyword evidence="7" id="KW-0812">Transmembrane</keyword>
<dbReference type="InterPro" id="IPR000014">
    <property type="entry name" value="PAS"/>
</dbReference>
<dbReference type="PRINTS" id="PR00344">
    <property type="entry name" value="BCTRLSENSOR"/>
</dbReference>
<dbReference type="InterPro" id="IPR036097">
    <property type="entry name" value="HisK_dim/P_sf"/>
</dbReference>
<dbReference type="Gene3D" id="1.10.287.130">
    <property type="match status" value="1"/>
</dbReference>
<dbReference type="InterPro" id="IPR035965">
    <property type="entry name" value="PAS-like_dom_sf"/>
</dbReference>
<feature type="transmembrane region" description="Helical" evidence="7">
    <location>
        <begin position="49"/>
        <end position="66"/>
    </location>
</feature>
<dbReference type="InterPro" id="IPR000700">
    <property type="entry name" value="PAS-assoc_C"/>
</dbReference>
<dbReference type="InterPro" id="IPR005467">
    <property type="entry name" value="His_kinase_dom"/>
</dbReference>
<evidence type="ECO:0000256" key="3">
    <source>
        <dbReference type="ARBA" id="ARBA00022553"/>
    </source>
</evidence>
<dbReference type="PROSITE" id="PS50113">
    <property type="entry name" value="PAC"/>
    <property type="match status" value="1"/>
</dbReference>
<feature type="domain" description="PAC" evidence="10">
    <location>
        <begin position="203"/>
        <end position="253"/>
    </location>
</feature>
<evidence type="ECO:0000256" key="5">
    <source>
        <dbReference type="ARBA" id="ARBA00022777"/>
    </source>
</evidence>
<gene>
    <name evidence="11" type="ORF">G3M78_11480</name>
</gene>
<dbReference type="CDD" id="cd00130">
    <property type="entry name" value="PAS"/>
    <property type="match status" value="1"/>
</dbReference>
<dbReference type="InterPro" id="IPR003594">
    <property type="entry name" value="HATPase_dom"/>
</dbReference>
<keyword evidence="7" id="KW-1133">Transmembrane helix</keyword>
<evidence type="ECO:0000313" key="12">
    <source>
        <dbReference type="Proteomes" id="UP000594464"/>
    </source>
</evidence>
<dbReference type="EMBL" id="CP048620">
    <property type="protein sequence ID" value="QPJ65980.1"/>
    <property type="molecule type" value="Genomic_DNA"/>
</dbReference>
<dbReference type="PANTHER" id="PTHR43304">
    <property type="entry name" value="PHYTOCHROME-LIKE PROTEIN CPH1"/>
    <property type="match status" value="1"/>
</dbReference>
<feature type="transmembrane region" description="Helical" evidence="7">
    <location>
        <begin position="6"/>
        <end position="28"/>
    </location>
</feature>
<dbReference type="Pfam" id="PF02518">
    <property type="entry name" value="HATPase_c"/>
    <property type="match status" value="1"/>
</dbReference>
<dbReference type="EC" id="2.7.13.3" evidence="2"/>
<accession>A0A7T0C3U7</accession>
<dbReference type="PANTHER" id="PTHR43304:SF1">
    <property type="entry name" value="PAC DOMAIN-CONTAINING PROTEIN"/>
    <property type="match status" value="1"/>
</dbReference>
<feature type="coiled-coil region" evidence="6">
    <location>
        <begin position="241"/>
        <end position="268"/>
    </location>
</feature>
<dbReference type="SUPFAM" id="SSF55874">
    <property type="entry name" value="ATPase domain of HSP90 chaperone/DNA topoisomerase II/histidine kinase"/>
    <property type="match status" value="1"/>
</dbReference>
<keyword evidence="7" id="KW-0472">Membrane</keyword>
<feature type="domain" description="PAS" evidence="9">
    <location>
        <begin position="126"/>
        <end position="198"/>
    </location>
</feature>
<protein>
    <recommendedName>
        <fullName evidence="2">histidine kinase</fullName>
        <ecNumber evidence="2">2.7.13.3</ecNumber>
    </recommendedName>
</protein>
<evidence type="ECO:0000256" key="7">
    <source>
        <dbReference type="SAM" id="Phobius"/>
    </source>
</evidence>
<dbReference type="SMART" id="SM00086">
    <property type="entry name" value="PAC"/>
    <property type="match status" value="1"/>
</dbReference>
<keyword evidence="6" id="KW-0175">Coiled coil</keyword>
<dbReference type="GO" id="GO:0000155">
    <property type="term" value="F:phosphorelay sensor kinase activity"/>
    <property type="evidence" value="ECO:0007669"/>
    <property type="project" value="InterPro"/>
</dbReference>
<dbReference type="Pfam" id="PF00512">
    <property type="entry name" value="HisKA"/>
    <property type="match status" value="1"/>
</dbReference>
<keyword evidence="3" id="KW-0597">Phosphoprotein</keyword>
<dbReference type="Proteomes" id="UP000594464">
    <property type="component" value="Chromosome"/>
</dbReference>
<dbReference type="InterPro" id="IPR036890">
    <property type="entry name" value="HATPase_C_sf"/>
</dbReference>
<feature type="transmembrane region" description="Helical" evidence="7">
    <location>
        <begin position="78"/>
        <end position="98"/>
    </location>
</feature>
<reference evidence="12" key="1">
    <citation type="submission" date="2020-02" db="EMBL/GenBank/DDBJ databases">
        <title>Genomic and physiological characterization of two novel Nitrospinaceae genera.</title>
        <authorList>
            <person name="Mueller A.J."/>
            <person name="Jung M.-Y."/>
            <person name="Strachan C.R."/>
            <person name="Herbold C.W."/>
            <person name="Kirkegaard R.H."/>
            <person name="Daims H."/>
        </authorList>
    </citation>
    <scope>NUCLEOTIDE SEQUENCE [LARGE SCALE GENOMIC DNA]</scope>
</reference>
<evidence type="ECO:0000256" key="1">
    <source>
        <dbReference type="ARBA" id="ARBA00000085"/>
    </source>
</evidence>
<dbReference type="SUPFAM" id="SSF47384">
    <property type="entry name" value="Homodimeric domain of signal transducing histidine kinase"/>
    <property type="match status" value="1"/>
</dbReference>
<dbReference type="SUPFAM" id="SSF55785">
    <property type="entry name" value="PYP-like sensor domain (PAS domain)"/>
    <property type="match status" value="1"/>
</dbReference>
<dbReference type="CDD" id="cd00082">
    <property type="entry name" value="HisKA"/>
    <property type="match status" value="1"/>
</dbReference>
<dbReference type="PROSITE" id="PS50112">
    <property type="entry name" value="PAS"/>
    <property type="match status" value="1"/>
</dbReference>
<dbReference type="SMART" id="SM00387">
    <property type="entry name" value="HATPase_c"/>
    <property type="match status" value="1"/>
</dbReference>
<evidence type="ECO:0000259" key="9">
    <source>
        <dbReference type="PROSITE" id="PS50112"/>
    </source>
</evidence>
<dbReference type="InterPro" id="IPR003661">
    <property type="entry name" value="HisK_dim/P_dom"/>
</dbReference>
<dbReference type="InterPro" id="IPR004358">
    <property type="entry name" value="Sig_transdc_His_kin-like_C"/>
</dbReference>
<dbReference type="PROSITE" id="PS50109">
    <property type="entry name" value="HIS_KIN"/>
    <property type="match status" value="1"/>
</dbReference>
<dbReference type="InterPro" id="IPR001610">
    <property type="entry name" value="PAC"/>
</dbReference>
<evidence type="ECO:0000256" key="4">
    <source>
        <dbReference type="ARBA" id="ARBA00022679"/>
    </source>
</evidence>
<comment type="catalytic activity">
    <reaction evidence="1">
        <text>ATP + protein L-histidine = ADP + protein N-phospho-L-histidine.</text>
        <dbReference type="EC" id="2.7.13.3"/>
    </reaction>
</comment>
<evidence type="ECO:0000259" key="8">
    <source>
        <dbReference type="PROSITE" id="PS50109"/>
    </source>
</evidence>
<dbReference type="NCBIfam" id="TIGR00229">
    <property type="entry name" value="sensory_box"/>
    <property type="match status" value="1"/>
</dbReference>
<evidence type="ECO:0000259" key="10">
    <source>
        <dbReference type="PROSITE" id="PS50113"/>
    </source>
</evidence>
<sequence length="491" mass="55611">MNNQQILGFGILLGALFFYLDTQIELGVAAGIPHVSLVLLGLWSKKRRFILLGAITGSLLTLWGLYFSPLGGEEWKILTNRGLALFAIWTTAGLCFLYHKKHTELETLNQELDDRVTIAVNDLKHLETQNTNILNNLIEGIVSISQDGAILSVNPAVSNMFLYSASELTGQNITLLFPHHCKPHYDKLIDVISSEDSEFSFIKNIELEGRKKNAEEFPIIISLSVIHENDSRYYVASIRDITEIKSIEKQLRNKMEELERSNQDLEDFAMIASHDIKAPLRKIITFSEMYNRGATETERLEKNDFLVSRIHDSAVRLSVLLENILEYSRIGTQNVKLIRTNDLNEIISEALRNVENRLERREQVFKIEPLPKMACNRTQIMQLFQNLASNSIKYANANKPLSVEISGEKLDNGLIEIIYRDNGTGFKQEYAQRVFKPFERLVPDSEHDGVGMGLAICKKVVVSHGGEISVKTSPGNGVEFCIQFPERTDIQ</sequence>
<organism evidence="11 12">
    <name type="scientific">Candidatus Nitrohelix vancouverensis</name>
    <dbReference type="NCBI Taxonomy" id="2705534"/>
    <lineage>
        <taxon>Bacteria</taxon>
        <taxon>Pseudomonadati</taxon>
        <taxon>Nitrospinota/Tectimicrobiota group</taxon>
        <taxon>Nitrospinota</taxon>
        <taxon>Nitrospinia</taxon>
        <taxon>Nitrospinales</taxon>
        <taxon>Nitrospinaceae</taxon>
        <taxon>Candidatus Nitrohelix</taxon>
    </lineage>
</organism>
<dbReference type="Gene3D" id="3.30.450.20">
    <property type="entry name" value="PAS domain"/>
    <property type="match status" value="1"/>
</dbReference>
<dbReference type="InterPro" id="IPR052162">
    <property type="entry name" value="Sensor_kinase/Photoreceptor"/>
</dbReference>
<evidence type="ECO:0000256" key="6">
    <source>
        <dbReference type="SAM" id="Coils"/>
    </source>
</evidence>
<dbReference type="Gene3D" id="3.30.565.10">
    <property type="entry name" value="Histidine kinase-like ATPase, C-terminal domain"/>
    <property type="match status" value="1"/>
</dbReference>
<dbReference type="SMART" id="SM00388">
    <property type="entry name" value="HisKA"/>
    <property type="match status" value="1"/>
</dbReference>
<evidence type="ECO:0000256" key="2">
    <source>
        <dbReference type="ARBA" id="ARBA00012438"/>
    </source>
</evidence>
<proteinExistence type="predicted"/>
<evidence type="ECO:0000313" key="11">
    <source>
        <dbReference type="EMBL" id="QPJ65980.1"/>
    </source>
</evidence>
<dbReference type="SMART" id="SM00091">
    <property type="entry name" value="PAS"/>
    <property type="match status" value="1"/>
</dbReference>
<keyword evidence="4" id="KW-0808">Transferase</keyword>
<dbReference type="Pfam" id="PF13426">
    <property type="entry name" value="PAS_9"/>
    <property type="match status" value="1"/>
</dbReference>
<dbReference type="KEGG" id="nva:G3M78_11480"/>
<name>A0A7T0C3U7_9BACT</name>